<reference evidence="1 2" key="1">
    <citation type="submission" date="2019-08" db="EMBL/GenBank/DDBJ databases">
        <title>Bacillus genomes from the desert of Cuatro Cienegas, Coahuila.</title>
        <authorList>
            <person name="Olmedo-Alvarez G."/>
        </authorList>
    </citation>
    <scope>NUCLEOTIDE SEQUENCE [LARGE SCALE GENOMIC DNA]</scope>
    <source>
        <strain evidence="1 2">CH37_1T</strain>
    </source>
</reference>
<dbReference type="InterPro" id="IPR016039">
    <property type="entry name" value="Thiolase-like"/>
</dbReference>
<comment type="caution">
    <text evidence="1">The sequence shown here is derived from an EMBL/GenBank/DDBJ whole genome shotgun (WGS) entry which is preliminary data.</text>
</comment>
<dbReference type="EMBL" id="VTES01000006">
    <property type="protein sequence ID" value="TYS60571.1"/>
    <property type="molecule type" value="Genomic_DNA"/>
</dbReference>
<name>A0A5D4SD29_9BACI</name>
<dbReference type="AlphaFoldDB" id="A0A5D4SD29"/>
<organism evidence="1 2">
    <name type="scientific">Bacillus infantis</name>
    <dbReference type="NCBI Taxonomy" id="324767"/>
    <lineage>
        <taxon>Bacteria</taxon>
        <taxon>Bacillati</taxon>
        <taxon>Bacillota</taxon>
        <taxon>Bacilli</taxon>
        <taxon>Bacillales</taxon>
        <taxon>Bacillaceae</taxon>
        <taxon>Bacillus</taxon>
    </lineage>
</organism>
<gene>
    <name evidence="1" type="ORF">FZD47_20390</name>
</gene>
<evidence type="ECO:0000313" key="2">
    <source>
        <dbReference type="Proteomes" id="UP000323732"/>
    </source>
</evidence>
<proteinExistence type="predicted"/>
<accession>A0A5D4SD29</accession>
<evidence type="ECO:0008006" key="3">
    <source>
        <dbReference type="Google" id="ProtNLM"/>
    </source>
</evidence>
<dbReference type="Gene3D" id="3.40.47.10">
    <property type="match status" value="1"/>
</dbReference>
<dbReference type="Proteomes" id="UP000323732">
    <property type="component" value="Unassembled WGS sequence"/>
</dbReference>
<dbReference type="SUPFAM" id="SSF53901">
    <property type="entry name" value="Thiolase-like"/>
    <property type="match status" value="1"/>
</dbReference>
<dbReference type="GO" id="GO:0016746">
    <property type="term" value="F:acyltransferase activity"/>
    <property type="evidence" value="ECO:0007669"/>
    <property type="project" value="InterPro"/>
</dbReference>
<dbReference type="RefSeq" id="WP_148950718.1">
    <property type="nucleotide sequence ID" value="NZ_VTES01000006.1"/>
</dbReference>
<sequence>MNVYLTGYEVITPWGIGEEAFSFEKMKRDNLKALPPINSEKLGWKNMNEFSDSTKLCLTAIGEALKKAKFKLPFVEKEAINTGIVVGTNLTNLESLIRTSGLAQDYKKESIIAHTPVSMIGSYASIHFNIGGSNTTIFDRDMAGPKALLNAMDLLTSKNLERVIVCQCNLFPNTYSRGYNHSFESVVAFILERKVNTDPDLSRIEVEYTGLGPTYNFDSQDSVNFLLAMLLNERKLIKYNTNKTQLTCEMNMNHILRVRILKEKHKINNFN</sequence>
<protein>
    <recommendedName>
        <fullName evidence="3">Beta-ketoacyl synthase N-terminal domain-containing protein</fullName>
    </recommendedName>
</protein>
<evidence type="ECO:0000313" key="1">
    <source>
        <dbReference type="EMBL" id="TYS60571.1"/>
    </source>
</evidence>